<dbReference type="EMBL" id="FZNR01000003">
    <property type="protein sequence ID" value="SNR58463.1"/>
    <property type="molecule type" value="Genomic_DNA"/>
</dbReference>
<keyword evidence="2" id="KW-1185">Reference proteome</keyword>
<dbReference type="OrthoDB" id="3405926at2"/>
<reference evidence="1 2" key="1">
    <citation type="submission" date="2017-06" db="EMBL/GenBank/DDBJ databases">
        <authorList>
            <person name="Kim H.J."/>
            <person name="Triplett B.A."/>
        </authorList>
    </citation>
    <scope>NUCLEOTIDE SEQUENCE [LARGE SCALE GENOMIC DNA]</scope>
    <source>
        <strain evidence="1 2">DSM 43151</strain>
    </source>
</reference>
<dbReference type="Proteomes" id="UP000198415">
    <property type="component" value="Unassembled WGS sequence"/>
</dbReference>
<dbReference type="RefSeq" id="WP_143232289.1">
    <property type="nucleotide sequence ID" value="NZ_BOMU01000093.1"/>
</dbReference>
<evidence type="ECO:0000313" key="2">
    <source>
        <dbReference type="Proteomes" id="UP000198415"/>
    </source>
</evidence>
<organism evidence="1 2">
    <name type="scientific">Actinoplanes regularis</name>
    <dbReference type="NCBI Taxonomy" id="52697"/>
    <lineage>
        <taxon>Bacteria</taxon>
        <taxon>Bacillati</taxon>
        <taxon>Actinomycetota</taxon>
        <taxon>Actinomycetes</taxon>
        <taxon>Micromonosporales</taxon>
        <taxon>Micromonosporaceae</taxon>
        <taxon>Actinoplanes</taxon>
    </lineage>
</organism>
<gene>
    <name evidence="1" type="ORF">SAMN06264365_103470</name>
</gene>
<accession>A0A238XJ00</accession>
<protein>
    <submittedName>
        <fullName evidence="1">Uncharacterized protein</fullName>
    </submittedName>
</protein>
<name>A0A238XJ00_9ACTN</name>
<sequence length="97" mass="11561">MSRRIEPGEIREAMIVRPIARTITAPPICYQQPRCAVIDIRWPYAVIKPWPRRGARDDVPHHRVHVDNLRRRDPAHHRQRPIRLGAVTGRWRQLHLF</sequence>
<dbReference type="AlphaFoldDB" id="A0A238XJ00"/>
<proteinExistence type="predicted"/>
<evidence type="ECO:0000313" key="1">
    <source>
        <dbReference type="EMBL" id="SNR58463.1"/>
    </source>
</evidence>